<accession>A0ABQ5YDX8</accession>
<name>A0ABQ5YDX8_9NEIS</name>
<evidence type="ECO:0000256" key="16">
    <source>
        <dbReference type="ARBA" id="ARBA00022968"/>
    </source>
</evidence>
<sequence length="808" mass="89408">MTDTQTPAPPKKRLQKLRALLRRYRKLLWATAGLILAAFIGAGWWLLRDLPSLAELDNLQAKVPLRVFSDDGILIGEFGKERRSLVKLAEMPAQLKHAVLAIEDARFYEHGAVDLQGVLRAGLANLGSGGRGQGASTITMQLARNMFLTKDKTYTRKLREILLAYKIESVRSKDEVLELYMNQIYLGQRAYGYASAARIYYGKELKDITLAEAAMLAGLPKAPAAYNPVVNPKRARIRQAYILKRMLELKLIDKASYEQALAEPLKLAEGEMQTYQPRPKAEYAAEMARQQMVAQYGEKAYGMGLVVHTTINYTAQLAAWDAVRTSLLDYDRRRNYRGPEGQMLLPPAEEDRNDAIEEALETHPDAEEMIAAVVLKASPREVTVQTREGEALVINSNGLRFAAAGLRSSANDVLRIRPGSIVRVIQNAQGKPEIAQLPEVQGALVALAPQDGAIRALVGGFDFKVQNFNRAAQAWRQPGSTFKPFVYSAALERGVGPATIVNDAPLSIKLDPKDEKAWEPKNDDYSQSGPITLRRGLQKSKNLVAVRVLDYIGVPYARDYVTRFGFEKRQVPPYLPMALGAGQVTPLQLARGYTVFANGGFRVDPYLIREVRDGKGKLLLQAQPRIADQNAIRAISPRNAFLMNNLLQGVAQHGTAYRSNDMGRTDLAGKTGTTNEARDAWFAGYHNSLVAVSWMGFDQPRSLGTSSAGSQLALPQWMRFMTPMLKGLPTYTMPQPTGVSQHGGEWYFDEFTRGNGFVAGIGMRGVAMPELEEEIELLEGEEIPTEEGEPEETSEPVPDGTQSGKRDR</sequence>
<feature type="domain" description="Penicillin-binding protein transpeptidase" evidence="28">
    <location>
        <begin position="442"/>
        <end position="686"/>
    </location>
</feature>
<evidence type="ECO:0000256" key="14">
    <source>
        <dbReference type="ARBA" id="ARBA00022801"/>
    </source>
</evidence>
<evidence type="ECO:0000259" key="28">
    <source>
        <dbReference type="Pfam" id="PF00905"/>
    </source>
</evidence>
<comment type="similarity">
    <text evidence="3">In the C-terminal section; belongs to the transpeptidase family.</text>
</comment>
<dbReference type="InterPro" id="IPR001460">
    <property type="entry name" value="PCN-bd_Tpept"/>
</dbReference>
<evidence type="ECO:0000256" key="13">
    <source>
        <dbReference type="ARBA" id="ARBA00022692"/>
    </source>
</evidence>
<evidence type="ECO:0000256" key="11">
    <source>
        <dbReference type="ARBA" id="ARBA00022676"/>
    </source>
</evidence>
<evidence type="ECO:0000256" key="7">
    <source>
        <dbReference type="ARBA" id="ARBA00022475"/>
    </source>
</evidence>
<organism evidence="31 32">
    <name type="scientific">Chitinimonas prasina</name>
    <dbReference type="NCBI Taxonomy" id="1434937"/>
    <lineage>
        <taxon>Bacteria</taxon>
        <taxon>Pseudomonadati</taxon>
        <taxon>Pseudomonadota</taxon>
        <taxon>Betaproteobacteria</taxon>
        <taxon>Neisseriales</taxon>
        <taxon>Chitinibacteraceae</taxon>
        <taxon>Chitinimonas</taxon>
    </lineage>
</organism>
<evidence type="ECO:0000259" key="30">
    <source>
        <dbReference type="Pfam" id="PF17092"/>
    </source>
</evidence>
<dbReference type="Pfam" id="PF00905">
    <property type="entry name" value="Transpeptidase"/>
    <property type="match status" value="1"/>
</dbReference>
<comment type="caution">
    <text evidence="31">The sequence shown here is derived from an EMBL/GenBank/DDBJ whole genome shotgun (WGS) entry which is preliminary data.</text>
</comment>
<keyword evidence="20" id="KW-0046">Antibiotic resistance</keyword>
<evidence type="ECO:0000256" key="18">
    <source>
        <dbReference type="ARBA" id="ARBA00022989"/>
    </source>
</evidence>
<feature type="compositionally biased region" description="Acidic residues" evidence="26">
    <location>
        <begin position="777"/>
        <end position="794"/>
    </location>
</feature>
<evidence type="ECO:0000256" key="5">
    <source>
        <dbReference type="ARBA" id="ARBA00012448"/>
    </source>
</evidence>
<dbReference type="EMBL" id="BSOG01000002">
    <property type="protein sequence ID" value="GLR13176.1"/>
    <property type="molecule type" value="Genomic_DNA"/>
</dbReference>
<comment type="similarity">
    <text evidence="4">In the N-terminal section; belongs to the glycosyltransferase 51 family.</text>
</comment>
<evidence type="ECO:0000256" key="2">
    <source>
        <dbReference type="ARBA" id="ARBA00004752"/>
    </source>
</evidence>
<keyword evidence="13 27" id="KW-0812">Transmembrane</keyword>
<dbReference type="SUPFAM" id="SSF53955">
    <property type="entry name" value="Lysozyme-like"/>
    <property type="match status" value="1"/>
</dbReference>
<keyword evidence="22" id="KW-0961">Cell wall biogenesis/degradation</keyword>
<evidence type="ECO:0000313" key="32">
    <source>
        <dbReference type="Proteomes" id="UP001156706"/>
    </source>
</evidence>
<evidence type="ECO:0000256" key="19">
    <source>
        <dbReference type="ARBA" id="ARBA00023136"/>
    </source>
</evidence>
<dbReference type="NCBIfam" id="TIGR02074">
    <property type="entry name" value="PBP_1a_fam"/>
    <property type="match status" value="1"/>
</dbReference>
<keyword evidence="11" id="KW-0328">Glycosyltransferase</keyword>
<evidence type="ECO:0000256" key="1">
    <source>
        <dbReference type="ARBA" id="ARBA00004249"/>
    </source>
</evidence>
<evidence type="ECO:0000256" key="26">
    <source>
        <dbReference type="SAM" id="MobiDB-lite"/>
    </source>
</evidence>
<evidence type="ECO:0000256" key="3">
    <source>
        <dbReference type="ARBA" id="ARBA00007090"/>
    </source>
</evidence>
<dbReference type="Pfam" id="PF00912">
    <property type="entry name" value="Transgly"/>
    <property type="match status" value="1"/>
</dbReference>
<dbReference type="InterPro" id="IPR050396">
    <property type="entry name" value="Glycosyltr_51/Transpeptidase"/>
</dbReference>
<keyword evidence="18 27" id="KW-1133">Transmembrane helix</keyword>
<feature type="domain" description="Penicillin-binding protein OB-like" evidence="30">
    <location>
        <begin position="336"/>
        <end position="440"/>
    </location>
</feature>
<evidence type="ECO:0000256" key="12">
    <source>
        <dbReference type="ARBA" id="ARBA00022679"/>
    </source>
</evidence>
<keyword evidence="7" id="KW-1003">Cell membrane</keyword>
<dbReference type="Gene3D" id="3.40.710.10">
    <property type="entry name" value="DD-peptidase/beta-lactamase superfamily"/>
    <property type="match status" value="2"/>
</dbReference>
<evidence type="ECO:0000313" key="31">
    <source>
        <dbReference type="EMBL" id="GLR13176.1"/>
    </source>
</evidence>
<evidence type="ECO:0000256" key="17">
    <source>
        <dbReference type="ARBA" id="ARBA00022984"/>
    </source>
</evidence>
<evidence type="ECO:0000256" key="24">
    <source>
        <dbReference type="ARBA" id="ARBA00044770"/>
    </source>
</evidence>
<evidence type="ECO:0000256" key="9">
    <source>
        <dbReference type="ARBA" id="ARBA00022645"/>
    </source>
</evidence>
<dbReference type="InterPro" id="IPR036950">
    <property type="entry name" value="PBP_transglycosylase"/>
</dbReference>
<keyword evidence="21" id="KW-0511">Multifunctional enzyme</keyword>
<keyword evidence="14" id="KW-0378">Hydrolase</keyword>
<evidence type="ECO:0000256" key="20">
    <source>
        <dbReference type="ARBA" id="ARBA00023251"/>
    </source>
</evidence>
<keyword evidence="15" id="KW-0133">Cell shape</keyword>
<gene>
    <name evidence="31" type="ORF">GCM10007907_19660</name>
</gene>
<evidence type="ECO:0000256" key="25">
    <source>
        <dbReference type="ARBA" id="ARBA00049902"/>
    </source>
</evidence>
<dbReference type="RefSeq" id="WP_284196287.1">
    <property type="nucleotide sequence ID" value="NZ_BSOG01000002.1"/>
</dbReference>
<evidence type="ECO:0000256" key="6">
    <source>
        <dbReference type="ARBA" id="ARBA00018638"/>
    </source>
</evidence>
<evidence type="ECO:0000256" key="4">
    <source>
        <dbReference type="ARBA" id="ARBA00007739"/>
    </source>
</evidence>
<feature type="region of interest" description="Disordered" evidence="26">
    <location>
        <begin position="777"/>
        <end position="808"/>
    </location>
</feature>
<evidence type="ECO:0000256" key="8">
    <source>
        <dbReference type="ARBA" id="ARBA00022519"/>
    </source>
</evidence>
<dbReference type="EC" id="2.4.99.28" evidence="24"/>
<feature type="domain" description="Glycosyl transferase family 51" evidence="29">
    <location>
        <begin position="73"/>
        <end position="246"/>
    </location>
</feature>
<dbReference type="InterPro" id="IPR031376">
    <property type="entry name" value="PCB_OB"/>
</dbReference>
<keyword evidence="10" id="KW-0645">Protease</keyword>
<evidence type="ECO:0000256" key="27">
    <source>
        <dbReference type="SAM" id="Phobius"/>
    </source>
</evidence>
<dbReference type="EC" id="3.4.16.4" evidence="5"/>
<evidence type="ECO:0000256" key="10">
    <source>
        <dbReference type="ARBA" id="ARBA00022670"/>
    </source>
</evidence>
<dbReference type="InterPro" id="IPR012338">
    <property type="entry name" value="Beta-lactam/transpept-like"/>
</dbReference>
<dbReference type="InterPro" id="IPR023346">
    <property type="entry name" value="Lysozyme-like_dom_sf"/>
</dbReference>
<keyword evidence="16" id="KW-0735">Signal-anchor</keyword>
<comment type="catalytic activity">
    <reaction evidence="25">
        <text>[GlcNAc-(1-&gt;4)-Mur2Ac(oyl-L-Ala-gamma-D-Glu-L-Lys-D-Ala-D-Ala)](n)-di-trans,octa-cis-undecaprenyl diphosphate + beta-D-GlcNAc-(1-&gt;4)-Mur2Ac(oyl-L-Ala-gamma-D-Glu-L-Lys-D-Ala-D-Ala)-di-trans,octa-cis-undecaprenyl diphosphate = [GlcNAc-(1-&gt;4)-Mur2Ac(oyl-L-Ala-gamma-D-Glu-L-Lys-D-Ala-D-Ala)](n+1)-di-trans,octa-cis-undecaprenyl diphosphate + di-trans,octa-cis-undecaprenyl diphosphate + H(+)</text>
        <dbReference type="Rhea" id="RHEA:23708"/>
        <dbReference type="Rhea" id="RHEA-COMP:9602"/>
        <dbReference type="Rhea" id="RHEA-COMP:9603"/>
        <dbReference type="ChEBI" id="CHEBI:15378"/>
        <dbReference type="ChEBI" id="CHEBI:58405"/>
        <dbReference type="ChEBI" id="CHEBI:60033"/>
        <dbReference type="ChEBI" id="CHEBI:78435"/>
        <dbReference type="EC" id="2.4.99.28"/>
    </reaction>
</comment>
<dbReference type="Proteomes" id="UP001156706">
    <property type="component" value="Unassembled WGS sequence"/>
</dbReference>
<keyword evidence="8" id="KW-0997">Cell inner membrane</keyword>
<keyword evidence="32" id="KW-1185">Reference proteome</keyword>
<reference evidence="32" key="1">
    <citation type="journal article" date="2019" name="Int. J. Syst. Evol. Microbiol.">
        <title>The Global Catalogue of Microorganisms (GCM) 10K type strain sequencing project: providing services to taxonomists for standard genome sequencing and annotation.</title>
        <authorList>
            <consortium name="The Broad Institute Genomics Platform"/>
            <consortium name="The Broad Institute Genome Sequencing Center for Infectious Disease"/>
            <person name="Wu L."/>
            <person name="Ma J."/>
        </authorList>
    </citation>
    <scope>NUCLEOTIDE SEQUENCE [LARGE SCALE GENOMIC DNA]</scope>
    <source>
        <strain evidence="32">NBRC 110044</strain>
    </source>
</reference>
<dbReference type="SUPFAM" id="SSF56601">
    <property type="entry name" value="beta-lactamase/transpeptidase-like"/>
    <property type="match status" value="1"/>
</dbReference>
<evidence type="ECO:0000259" key="29">
    <source>
        <dbReference type="Pfam" id="PF00912"/>
    </source>
</evidence>
<dbReference type="Gene3D" id="1.10.3810.10">
    <property type="entry name" value="Biosynthetic peptidoglycan transglycosylase-like"/>
    <property type="match status" value="1"/>
</dbReference>
<comment type="subcellular location">
    <subcellularLocation>
        <location evidence="1">Cell inner membrane</location>
        <topology evidence="1">Single-pass type II membrane protein</topology>
    </subcellularLocation>
</comment>
<keyword evidence="12" id="KW-0808">Transferase</keyword>
<evidence type="ECO:0000256" key="15">
    <source>
        <dbReference type="ARBA" id="ARBA00022960"/>
    </source>
</evidence>
<dbReference type="PANTHER" id="PTHR32282">
    <property type="entry name" value="BINDING PROTEIN TRANSPEPTIDASE, PUTATIVE-RELATED"/>
    <property type="match status" value="1"/>
</dbReference>
<comment type="catalytic activity">
    <reaction evidence="23">
        <text>Preferential cleavage: (Ac)2-L-Lys-D-Ala-|-D-Ala. Also transpeptidation of peptidyl-alanyl moieties that are N-acyl substituents of D-alanine.</text>
        <dbReference type="EC" id="3.4.16.4"/>
    </reaction>
</comment>
<dbReference type="InterPro" id="IPR001264">
    <property type="entry name" value="Glyco_trans_51"/>
</dbReference>
<evidence type="ECO:0000256" key="23">
    <source>
        <dbReference type="ARBA" id="ARBA00034000"/>
    </source>
</evidence>
<keyword evidence="9" id="KW-0121">Carboxypeptidase</keyword>
<dbReference type="Pfam" id="PF17092">
    <property type="entry name" value="PCB_OB"/>
    <property type="match status" value="1"/>
</dbReference>
<dbReference type="PANTHER" id="PTHR32282:SF27">
    <property type="entry name" value="PENICILLIN-BINDING PROTEIN 1A"/>
    <property type="match status" value="1"/>
</dbReference>
<feature type="transmembrane region" description="Helical" evidence="27">
    <location>
        <begin position="27"/>
        <end position="47"/>
    </location>
</feature>
<evidence type="ECO:0000256" key="21">
    <source>
        <dbReference type="ARBA" id="ARBA00023268"/>
    </source>
</evidence>
<keyword evidence="19 27" id="KW-0472">Membrane</keyword>
<keyword evidence="17" id="KW-0573">Peptidoglycan synthesis</keyword>
<comment type="pathway">
    <text evidence="2">Cell wall biogenesis; peptidoglycan biosynthesis.</text>
</comment>
<proteinExistence type="inferred from homology"/>
<protein>
    <recommendedName>
        <fullName evidence="6">Penicillin-binding protein 1A</fullName>
        <ecNumber evidence="24">2.4.99.28</ecNumber>
        <ecNumber evidence="5">3.4.16.4</ecNumber>
    </recommendedName>
</protein>
<evidence type="ECO:0000256" key="22">
    <source>
        <dbReference type="ARBA" id="ARBA00023316"/>
    </source>
</evidence>